<name>A0ABN2GZI2_9MICO</name>
<proteinExistence type="predicted"/>
<protein>
    <submittedName>
        <fullName evidence="2">Uncharacterized protein</fullName>
    </submittedName>
</protein>
<dbReference type="Proteomes" id="UP001500596">
    <property type="component" value="Unassembled WGS sequence"/>
</dbReference>
<gene>
    <name evidence="2" type="ORF">GCM10009807_24190</name>
</gene>
<organism evidence="2 3">
    <name type="scientific">Microbacterium lacus</name>
    <dbReference type="NCBI Taxonomy" id="415217"/>
    <lineage>
        <taxon>Bacteria</taxon>
        <taxon>Bacillati</taxon>
        <taxon>Actinomycetota</taxon>
        <taxon>Actinomycetes</taxon>
        <taxon>Micrococcales</taxon>
        <taxon>Microbacteriaceae</taxon>
        <taxon>Microbacterium</taxon>
    </lineage>
</organism>
<dbReference type="RefSeq" id="WP_344054906.1">
    <property type="nucleotide sequence ID" value="NZ_BAAAPK010000001.1"/>
</dbReference>
<reference evidence="2 3" key="1">
    <citation type="journal article" date="2019" name="Int. J. Syst. Evol. Microbiol.">
        <title>The Global Catalogue of Microorganisms (GCM) 10K type strain sequencing project: providing services to taxonomists for standard genome sequencing and annotation.</title>
        <authorList>
            <consortium name="The Broad Institute Genomics Platform"/>
            <consortium name="The Broad Institute Genome Sequencing Center for Infectious Disease"/>
            <person name="Wu L."/>
            <person name="Ma J."/>
        </authorList>
    </citation>
    <scope>NUCLEOTIDE SEQUENCE [LARGE SCALE GENOMIC DNA]</scope>
    <source>
        <strain evidence="2 3">JCM 15575</strain>
    </source>
</reference>
<keyword evidence="3" id="KW-1185">Reference proteome</keyword>
<dbReference type="EMBL" id="BAAAPK010000001">
    <property type="protein sequence ID" value="GAA1679492.1"/>
    <property type="molecule type" value="Genomic_DNA"/>
</dbReference>
<feature type="region of interest" description="Disordered" evidence="1">
    <location>
        <begin position="170"/>
        <end position="190"/>
    </location>
</feature>
<evidence type="ECO:0000313" key="3">
    <source>
        <dbReference type="Proteomes" id="UP001500596"/>
    </source>
</evidence>
<comment type="caution">
    <text evidence="2">The sequence shown here is derived from an EMBL/GenBank/DDBJ whole genome shotgun (WGS) entry which is preliminary data.</text>
</comment>
<evidence type="ECO:0000313" key="2">
    <source>
        <dbReference type="EMBL" id="GAA1679492.1"/>
    </source>
</evidence>
<sequence>MRGMKDDERRLRIANQAYDFIESEVRPHLVSGGRLWSKGSGGHPSRLRTILSGLDAEHEVMFTTDAAIRLPKRQRVVEHVIPFKRIIIELVDPRQADPRSNSGVEPIAGGPATSPEHLLEIFDRMIQKCWVTHDEHERLNRAGASLQWDAPDGDGWARYRSAAVLAHRVQPTDSSRAHSARIGSPNERCA</sequence>
<evidence type="ECO:0000256" key="1">
    <source>
        <dbReference type="SAM" id="MobiDB-lite"/>
    </source>
</evidence>
<accession>A0ABN2GZI2</accession>